<dbReference type="Proteomes" id="UP001145114">
    <property type="component" value="Unassembled WGS sequence"/>
</dbReference>
<reference evidence="1" key="1">
    <citation type="submission" date="2022-06" db="EMBL/GenBank/DDBJ databases">
        <title>Phylogenomic reconstructions and comparative analyses of Kickxellomycotina fungi.</title>
        <authorList>
            <person name="Reynolds N.K."/>
            <person name="Stajich J.E."/>
            <person name="Barry K."/>
            <person name="Grigoriev I.V."/>
            <person name="Crous P."/>
            <person name="Smith M.E."/>
        </authorList>
    </citation>
    <scope>NUCLEOTIDE SEQUENCE</scope>
    <source>
        <strain evidence="1">RSA 2271</strain>
    </source>
</reference>
<proteinExistence type="predicted"/>
<dbReference type="EMBL" id="JAMZIH010008223">
    <property type="protein sequence ID" value="KAJ1672534.1"/>
    <property type="molecule type" value="Genomic_DNA"/>
</dbReference>
<name>A0ACC1HF05_9FUNG</name>
<accession>A0ACC1HF05</accession>
<organism evidence="1 2">
    <name type="scientific">Spiromyces aspiralis</name>
    <dbReference type="NCBI Taxonomy" id="68401"/>
    <lineage>
        <taxon>Eukaryota</taxon>
        <taxon>Fungi</taxon>
        <taxon>Fungi incertae sedis</taxon>
        <taxon>Zoopagomycota</taxon>
        <taxon>Kickxellomycotina</taxon>
        <taxon>Kickxellomycetes</taxon>
        <taxon>Kickxellales</taxon>
        <taxon>Kickxellaceae</taxon>
        <taxon>Spiromyces</taxon>
    </lineage>
</organism>
<sequence>MEGLPSQTDVAPKGGTRPIAKDQVSPVEVEFRRKVRNEVNQLQSSLMEMINASRIQGKNRYSINEDSYTMKTMASSMVRSAEALLSITAGLKRAYLFDFHALSAITNKKRHELRQEIDAKNREIESLRDQLEVLGRHGQEKHQH</sequence>
<comment type="caution">
    <text evidence="1">The sequence shown here is derived from an EMBL/GenBank/DDBJ whole genome shotgun (WGS) entry which is preliminary data.</text>
</comment>
<gene>
    <name evidence="1" type="ORF">EV182_006988</name>
</gene>
<keyword evidence="2" id="KW-1185">Reference proteome</keyword>
<evidence type="ECO:0000313" key="2">
    <source>
        <dbReference type="Proteomes" id="UP001145114"/>
    </source>
</evidence>
<protein>
    <submittedName>
        <fullName evidence="1">Uncharacterized protein</fullName>
    </submittedName>
</protein>
<evidence type="ECO:0000313" key="1">
    <source>
        <dbReference type="EMBL" id="KAJ1672534.1"/>
    </source>
</evidence>